<dbReference type="EMBL" id="JAIPME010000002">
    <property type="protein sequence ID" value="MBZ2387803.1"/>
    <property type="molecule type" value="Genomic_DNA"/>
</dbReference>
<evidence type="ECO:0000313" key="1">
    <source>
        <dbReference type="EMBL" id="MBZ2387803.1"/>
    </source>
</evidence>
<gene>
    <name evidence="1" type="ORF">K8P03_11020</name>
</gene>
<reference evidence="1 2" key="1">
    <citation type="submission" date="2021-08" db="EMBL/GenBank/DDBJ databases">
        <title>FDA dAtabase for Regulatory Grade micrObial Sequences (FDA-ARGOS): Supporting development and validation of Infectious Disease Dx tests.</title>
        <authorList>
            <person name="Sproer C."/>
            <person name="Gronow S."/>
            <person name="Severitt S."/>
            <person name="Schroder I."/>
            <person name="Tallon L."/>
            <person name="Sadzewicz L."/>
            <person name="Zhao X."/>
            <person name="Boylan J."/>
            <person name="Ott S."/>
            <person name="Bowen H."/>
            <person name="Vavikolanu K."/>
            <person name="Hazen T."/>
            <person name="Aluvathingal J."/>
            <person name="Nadendla S."/>
            <person name="Lowell S."/>
            <person name="Myers T."/>
            <person name="Yan Y."/>
            <person name="Sichtig H."/>
        </authorList>
    </citation>
    <scope>NUCLEOTIDE SEQUENCE [LARGE SCALE GENOMIC DNA]</scope>
    <source>
        <strain evidence="1 2">FDAARGOS_1460</strain>
    </source>
</reference>
<comment type="caution">
    <text evidence="1">The sequence shown here is derived from an EMBL/GenBank/DDBJ whole genome shotgun (WGS) entry which is preliminary data.</text>
</comment>
<name>A0ABS7T206_9FIRM</name>
<sequence>MTLKPTKDVKEYEKYGFKKCKGSYGKNGCYYLCVAKGCKMIFLSQAMIDIIDWSDSDPRIHKRPNCRYSDTRTALDIVTGLAINGMIITE</sequence>
<evidence type="ECO:0000313" key="2">
    <source>
        <dbReference type="Proteomes" id="UP000734271"/>
    </source>
</evidence>
<keyword evidence="2" id="KW-1185">Reference proteome</keyword>
<dbReference type="RefSeq" id="WP_223420660.1">
    <property type="nucleotide sequence ID" value="NZ_JAIPME010000002.1"/>
</dbReference>
<proteinExistence type="predicted"/>
<organism evidence="1 2">
    <name type="scientific">Anaerococcus murdochii</name>
    <dbReference type="NCBI Taxonomy" id="411577"/>
    <lineage>
        <taxon>Bacteria</taxon>
        <taxon>Bacillati</taxon>
        <taxon>Bacillota</taxon>
        <taxon>Tissierellia</taxon>
        <taxon>Tissierellales</taxon>
        <taxon>Peptoniphilaceae</taxon>
        <taxon>Anaerococcus</taxon>
    </lineage>
</organism>
<accession>A0ABS7T206</accession>
<protein>
    <submittedName>
        <fullName evidence="1">Uncharacterized protein</fullName>
    </submittedName>
</protein>
<dbReference type="Proteomes" id="UP000734271">
    <property type="component" value="Unassembled WGS sequence"/>
</dbReference>